<comment type="caution">
    <text evidence="1">The sequence shown here is derived from an EMBL/GenBank/DDBJ whole genome shotgun (WGS) entry which is preliminary data.</text>
</comment>
<reference evidence="1 2" key="1">
    <citation type="journal article" date="2019" name="Commun. Biol.">
        <title>The bagworm genome reveals a unique fibroin gene that provides high tensile strength.</title>
        <authorList>
            <person name="Kono N."/>
            <person name="Nakamura H."/>
            <person name="Ohtoshi R."/>
            <person name="Tomita M."/>
            <person name="Numata K."/>
            <person name="Arakawa K."/>
        </authorList>
    </citation>
    <scope>NUCLEOTIDE SEQUENCE [LARGE SCALE GENOMIC DNA]</scope>
</reference>
<accession>A0A4C1T410</accession>
<dbReference type="EMBL" id="BGZK01004422">
    <property type="protein sequence ID" value="GBP08874.1"/>
    <property type="molecule type" value="Genomic_DNA"/>
</dbReference>
<proteinExistence type="predicted"/>
<dbReference type="AlphaFoldDB" id="A0A4C1T410"/>
<keyword evidence="2" id="KW-1185">Reference proteome</keyword>
<evidence type="ECO:0000313" key="1">
    <source>
        <dbReference type="EMBL" id="GBP08874.1"/>
    </source>
</evidence>
<gene>
    <name evidence="1" type="ORF">EVAR_71562_1</name>
</gene>
<dbReference type="Proteomes" id="UP000299102">
    <property type="component" value="Unassembled WGS sequence"/>
</dbReference>
<organism evidence="1 2">
    <name type="scientific">Eumeta variegata</name>
    <name type="common">Bagworm moth</name>
    <name type="synonym">Eumeta japonica</name>
    <dbReference type="NCBI Taxonomy" id="151549"/>
    <lineage>
        <taxon>Eukaryota</taxon>
        <taxon>Metazoa</taxon>
        <taxon>Ecdysozoa</taxon>
        <taxon>Arthropoda</taxon>
        <taxon>Hexapoda</taxon>
        <taxon>Insecta</taxon>
        <taxon>Pterygota</taxon>
        <taxon>Neoptera</taxon>
        <taxon>Endopterygota</taxon>
        <taxon>Lepidoptera</taxon>
        <taxon>Glossata</taxon>
        <taxon>Ditrysia</taxon>
        <taxon>Tineoidea</taxon>
        <taxon>Psychidae</taxon>
        <taxon>Oiketicinae</taxon>
        <taxon>Eumeta</taxon>
    </lineage>
</organism>
<name>A0A4C1T410_EUMVA</name>
<protein>
    <submittedName>
        <fullName evidence="1">Uncharacterized protein</fullName>
    </submittedName>
</protein>
<sequence>MTFALTDTYMKDQFRQRREGLWLCYRIALRALPEGYNIGTMGVGSPRVIPKEKLCQPWLRCLYGCNMVVLLPTNRLFSRFLGVVAAKLRHDAYRLRATCSECQPLEGSRAERR</sequence>
<evidence type="ECO:0000313" key="2">
    <source>
        <dbReference type="Proteomes" id="UP000299102"/>
    </source>
</evidence>